<dbReference type="Proteomes" id="UP000606786">
    <property type="component" value="Unassembled WGS sequence"/>
</dbReference>
<protein>
    <submittedName>
        <fullName evidence="1">(Mediterranean fruit fly) hypothetical protein</fullName>
    </submittedName>
</protein>
<dbReference type="AlphaFoldDB" id="A0A811VBU2"/>
<name>A0A811VBU2_CERCA</name>
<accession>A0A811VBU2</accession>
<evidence type="ECO:0000313" key="1">
    <source>
        <dbReference type="EMBL" id="CAD7011629.1"/>
    </source>
</evidence>
<proteinExistence type="predicted"/>
<comment type="caution">
    <text evidence="1">The sequence shown here is derived from an EMBL/GenBank/DDBJ whole genome shotgun (WGS) entry which is preliminary data.</text>
</comment>
<evidence type="ECO:0000313" key="2">
    <source>
        <dbReference type="Proteomes" id="UP000606786"/>
    </source>
</evidence>
<dbReference type="EMBL" id="CAJHJT010000056">
    <property type="protein sequence ID" value="CAD7011629.1"/>
    <property type="molecule type" value="Genomic_DNA"/>
</dbReference>
<organism evidence="1 2">
    <name type="scientific">Ceratitis capitata</name>
    <name type="common">Mediterranean fruit fly</name>
    <name type="synonym">Tephritis capitata</name>
    <dbReference type="NCBI Taxonomy" id="7213"/>
    <lineage>
        <taxon>Eukaryota</taxon>
        <taxon>Metazoa</taxon>
        <taxon>Ecdysozoa</taxon>
        <taxon>Arthropoda</taxon>
        <taxon>Hexapoda</taxon>
        <taxon>Insecta</taxon>
        <taxon>Pterygota</taxon>
        <taxon>Neoptera</taxon>
        <taxon>Endopterygota</taxon>
        <taxon>Diptera</taxon>
        <taxon>Brachycera</taxon>
        <taxon>Muscomorpha</taxon>
        <taxon>Tephritoidea</taxon>
        <taxon>Tephritidae</taxon>
        <taxon>Ceratitis</taxon>
        <taxon>Ceratitis</taxon>
    </lineage>
</organism>
<gene>
    <name evidence="1" type="ORF">CCAP1982_LOCUS19718</name>
</gene>
<sequence length="117" mass="13771">MARRSISTSGYKTELQSHLRGVMKAEGIDLSWENEVTFAKMKKRKGPLILNSIYSSHPLVLKKRLLVYDDRTNDDSVHFIAAHTALREFVEILPRIQRGRDRIEDRQYKLEKTQHEY</sequence>
<reference evidence="1" key="1">
    <citation type="submission" date="2020-11" db="EMBL/GenBank/DDBJ databases">
        <authorList>
            <person name="Whitehead M."/>
        </authorList>
    </citation>
    <scope>NUCLEOTIDE SEQUENCE</scope>
    <source>
        <strain evidence="1">EGII</strain>
    </source>
</reference>
<keyword evidence="2" id="KW-1185">Reference proteome</keyword>